<dbReference type="Proteomes" id="UP001319828">
    <property type="component" value="Unassembled WGS sequence"/>
</dbReference>
<keyword evidence="2" id="KW-1185">Reference proteome</keyword>
<accession>A0ACC5W0A4</accession>
<name>A0ACC5W0A4_9BACT</name>
<dbReference type="EMBL" id="JACHUQ010000002">
    <property type="protein sequence ID" value="MBZ7974009.1"/>
    <property type="molecule type" value="Genomic_DNA"/>
</dbReference>
<proteinExistence type="predicted"/>
<gene>
    <name evidence="1" type="ORF">H2252_01265</name>
</gene>
<sequence length="87" mass="10387">MEHLLILLDVIKKIITFNLSGIDRDEWKIFQGYGFFLFVVFLSLILYCYLYHLYRAEKKGERNYEKYANLVLDDSINDSVLENKRSA</sequence>
<protein>
    <submittedName>
        <fullName evidence="1">Cytochrome c oxidase, cbb3-type, CcoQ subunit</fullName>
    </submittedName>
</protein>
<reference evidence="1" key="1">
    <citation type="submission" date="2020-07" db="EMBL/GenBank/DDBJ databases">
        <title>Campylobacter molothri sp. nov. isolated from wild birds.</title>
        <authorList>
            <person name="Miller W.G."/>
            <person name="Chapman M.H."/>
            <person name="Yee E."/>
            <person name="Lopes B.S."/>
            <person name="Forbes K.J."/>
        </authorList>
    </citation>
    <scope>NUCLEOTIDE SEQUENCE</scope>
    <source>
        <strain evidence="1">RM9754</strain>
    </source>
</reference>
<organism evidence="1 2">
    <name type="scientific">Campylobacter molothri</name>
    <dbReference type="NCBI Taxonomy" id="1032242"/>
    <lineage>
        <taxon>Bacteria</taxon>
        <taxon>Pseudomonadati</taxon>
        <taxon>Campylobacterota</taxon>
        <taxon>Epsilonproteobacteria</taxon>
        <taxon>Campylobacterales</taxon>
        <taxon>Campylobacteraceae</taxon>
        <taxon>Campylobacter</taxon>
    </lineage>
</organism>
<evidence type="ECO:0000313" key="2">
    <source>
        <dbReference type="Proteomes" id="UP001319828"/>
    </source>
</evidence>
<comment type="caution">
    <text evidence="1">The sequence shown here is derived from an EMBL/GenBank/DDBJ whole genome shotgun (WGS) entry which is preliminary data.</text>
</comment>
<evidence type="ECO:0000313" key="1">
    <source>
        <dbReference type="EMBL" id="MBZ7974009.1"/>
    </source>
</evidence>